<reference evidence="2 3" key="1">
    <citation type="submission" date="2017-05" db="EMBL/GenBank/DDBJ databases">
        <title>The Genome Sequence of Enterococcus sp. 10A9_DIV0425.</title>
        <authorList>
            <consortium name="The Broad Institute Genomics Platform"/>
            <consortium name="The Broad Institute Genomic Center for Infectious Diseases"/>
            <person name="Earl A."/>
            <person name="Manson A."/>
            <person name="Schwartman J."/>
            <person name="Gilmore M."/>
            <person name="Abouelleil A."/>
            <person name="Cao P."/>
            <person name="Chapman S."/>
            <person name="Cusick C."/>
            <person name="Shea T."/>
            <person name="Young S."/>
            <person name="Neafsey D."/>
            <person name="Nusbaum C."/>
            <person name="Birren B."/>
        </authorList>
    </citation>
    <scope>NUCLEOTIDE SEQUENCE [LARGE SCALE GENOMIC DNA]</scope>
    <source>
        <strain evidence="2 3">10A9_DIV0425</strain>
    </source>
</reference>
<dbReference type="AlphaFoldDB" id="A0A242JZ33"/>
<keyword evidence="1" id="KW-1133">Transmembrane helix</keyword>
<evidence type="ECO:0000256" key="1">
    <source>
        <dbReference type="SAM" id="Phobius"/>
    </source>
</evidence>
<gene>
    <name evidence="2" type="ORF">A5844_002079</name>
</gene>
<feature type="transmembrane region" description="Helical" evidence="1">
    <location>
        <begin position="5"/>
        <end position="22"/>
    </location>
</feature>
<name>A0A242JZ33_9ENTE</name>
<dbReference type="EMBL" id="NGMO01000003">
    <property type="protein sequence ID" value="OTP10379.1"/>
    <property type="molecule type" value="Genomic_DNA"/>
</dbReference>
<protein>
    <submittedName>
        <fullName evidence="2">Uncharacterized protein</fullName>
    </submittedName>
</protein>
<comment type="caution">
    <text evidence="2">The sequence shown here is derived from an EMBL/GenBank/DDBJ whole genome shotgun (WGS) entry which is preliminary data.</text>
</comment>
<keyword evidence="3" id="KW-1185">Reference proteome</keyword>
<keyword evidence="1" id="KW-0812">Transmembrane</keyword>
<evidence type="ECO:0000313" key="3">
    <source>
        <dbReference type="Proteomes" id="UP000194933"/>
    </source>
</evidence>
<dbReference type="STRING" id="1987383.A5844_002079"/>
<organism evidence="2 3">
    <name type="scientific">Candidatus Enterococcus wittei</name>
    <dbReference type="NCBI Taxonomy" id="1987383"/>
    <lineage>
        <taxon>Bacteria</taxon>
        <taxon>Bacillati</taxon>
        <taxon>Bacillota</taxon>
        <taxon>Bacilli</taxon>
        <taxon>Lactobacillales</taxon>
        <taxon>Enterococcaceae</taxon>
        <taxon>Enterococcus</taxon>
    </lineage>
</organism>
<dbReference type="Proteomes" id="UP000194933">
    <property type="component" value="Unassembled WGS sequence"/>
</dbReference>
<sequence>MEKIYIITTILYILGMLSFIVGAFLFNFIFGFVIAGVAFLVSCFVLSREYQNVPIKRK</sequence>
<dbReference type="RefSeq" id="WP_165380863.1">
    <property type="nucleotide sequence ID" value="NZ_NGMO01000003.1"/>
</dbReference>
<keyword evidence="1" id="KW-0472">Membrane</keyword>
<proteinExistence type="predicted"/>
<accession>A0A242JZ33</accession>
<evidence type="ECO:0000313" key="2">
    <source>
        <dbReference type="EMBL" id="OTP10379.1"/>
    </source>
</evidence>
<feature type="transmembrane region" description="Helical" evidence="1">
    <location>
        <begin position="28"/>
        <end position="47"/>
    </location>
</feature>